<dbReference type="RefSeq" id="WP_109573268.1">
    <property type="nucleotide sequence ID" value="NZ_UHJL01000003.1"/>
</dbReference>
<dbReference type="Proteomes" id="UP000255423">
    <property type="component" value="Unassembled WGS sequence"/>
</dbReference>
<dbReference type="EMBL" id="UHJL01000003">
    <property type="protein sequence ID" value="SUQ24920.1"/>
    <property type="molecule type" value="Genomic_DNA"/>
</dbReference>
<evidence type="ECO:0000313" key="2">
    <source>
        <dbReference type="Proteomes" id="UP000255423"/>
    </source>
</evidence>
<evidence type="ECO:0000313" key="1">
    <source>
        <dbReference type="EMBL" id="SUQ24920.1"/>
    </source>
</evidence>
<dbReference type="AlphaFoldDB" id="A0A380S7Z1"/>
<protein>
    <submittedName>
        <fullName evidence="1">Uncharacterized protein</fullName>
    </submittedName>
</protein>
<reference evidence="1 2" key="1">
    <citation type="submission" date="2017-08" db="EMBL/GenBank/DDBJ databases">
        <authorList>
            <person name="de Groot N.N."/>
        </authorList>
    </citation>
    <scope>NUCLEOTIDE SEQUENCE [LARGE SCALE GENOMIC DNA]</scope>
    <source>
        <strain evidence="1 2">HM2</strain>
    </source>
</reference>
<proteinExistence type="predicted"/>
<name>A0A380S7Z1_FIBSU</name>
<gene>
    <name evidence="1" type="ORF">SAMN05661053_2334</name>
</gene>
<organism evidence="1 2">
    <name type="scientific">Fibrobacter succinogenes</name>
    <name type="common">Bacteroides succinogenes</name>
    <dbReference type="NCBI Taxonomy" id="833"/>
    <lineage>
        <taxon>Bacteria</taxon>
        <taxon>Pseudomonadati</taxon>
        <taxon>Fibrobacterota</taxon>
        <taxon>Fibrobacteria</taxon>
        <taxon>Fibrobacterales</taxon>
        <taxon>Fibrobacteraceae</taxon>
        <taxon>Fibrobacter</taxon>
    </lineage>
</organism>
<sequence length="157" mass="18168">MKNIKKLLKKIFLILLIPIIALLCFTFKTKDFSICINLEKCAIDASVLSYSPFVDSLDLFVLKGGEGNATDYFLYDGFRIHCISDSSSLTLDDRNVWDGKFEGNSLIYPRPHVADDVLLFRVRRILDLFYLVEVNENLIDITYWFFTNNSCKKDFVN</sequence>
<accession>A0A380S7Z1</accession>